<name>A0ABT6H5N2_9BACI</name>
<keyword evidence="1" id="KW-0812">Transmembrane</keyword>
<evidence type="ECO:0000313" key="3">
    <source>
        <dbReference type="Proteomes" id="UP001218246"/>
    </source>
</evidence>
<dbReference type="SUPFAM" id="SSF53300">
    <property type="entry name" value="vWA-like"/>
    <property type="match status" value="1"/>
</dbReference>
<reference evidence="2 3" key="1">
    <citation type="submission" date="2023-04" db="EMBL/GenBank/DDBJ databases">
        <title>Ectobacillus antri isolated from activated sludge.</title>
        <authorList>
            <person name="Yan P."/>
            <person name="Liu X."/>
        </authorList>
    </citation>
    <scope>NUCLEOTIDE SEQUENCE [LARGE SCALE GENOMIC DNA]</scope>
    <source>
        <strain evidence="2 3">C18H</strain>
    </source>
</reference>
<gene>
    <name evidence="2" type="ORF">P6P90_09895</name>
</gene>
<sequence>MATCALLLLVLIWTPNVVKGEQKQRTVVLVYDDSGSMRTMNRWMYASYALQSFVGLLYENDIFSYVPMSTPDKEIAVSLTNRQSEMHNIRSWNNYKNTPFQSVETAIQALKRQAGKGADELWLIVLTDGAFNELEDPNNPQYEGNKKRIASTLRNFKSEMDQKKVAIHTVLITMESHLSEIEKQQVNTFKEIWQDTTKGIVLPTDGESGIINSVNAAAALVANRDPFSHVEDAVKTEIEDNHVKIISPFPVRRITLVQQGTQQNARVKTSPFEKVDSYVIETPQPLIQGYITHLSYTRKVIQPGTYDIILEQPPPPDTRILVEPDLDYKVTVYKENTRREVNGEVYTGDPLIIEAKPEELPTKSSYFAAYIMVDKQQRSMTWNEERKAFQYRLHATSLRGSISMNIKGFYQQTKEFQITAVPKPKLSLRVETVNWKESVTELVHAKPLVLQPLLNGKAMTKEELKNVSYQVRLNKNIRYELHHNEKLYVYLRPLYSNTFNFTETGNAEATVTMKHPEFGEVSQSIMFTVENTSVWQRYHILLRYVIPSVLVFVLVMFVIVGWIVKPRFHRRALVSYELDQSLSDEWIHKAEPEVLRGPWWKLGIPYRAERRTVQSITFVAKKGTKAVLVAKECQVEGMVIDGSFLQQDEIGAEHRTLYPNETIIVDRGYGKETYWYECD</sequence>
<evidence type="ECO:0000256" key="1">
    <source>
        <dbReference type="SAM" id="Phobius"/>
    </source>
</evidence>
<dbReference type="InterPro" id="IPR036465">
    <property type="entry name" value="vWFA_dom_sf"/>
</dbReference>
<dbReference type="Gene3D" id="3.40.50.410">
    <property type="entry name" value="von Willebrand factor, type A domain"/>
    <property type="match status" value="1"/>
</dbReference>
<evidence type="ECO:0000313" key="2">
    <source>
        <dbReference type="EMBL" id="MDG5754282.1"/>
    </source>
</evidence>
<dbReference type="CDD" id="cd00198">
    <property type="entry name" value="vWFA"/>
    <property type="match status" value="1"/>
</dbReference>
<dbReference type="EMBL" id="JARULN010000007">
    <property type="protein sequence ID" value="MDG5754282.1"/>
    <property type="molecule type" value="Genomic_DNA"/>
</dbReference>
<keyword evidence="3" id="KW-1185">Reference proteome</keyword>
<keyword evidence="1" id="KW-0472">Membrane</keyword>
<dbReference type="Proteomes" id="UP001218246">
    <property type="component" value="Unassembled WGS sequence"/>
</dbReference>
<organism evidence="2 3">
    <name type="scientific">Ectobacillus antri</name>
    <dbReference type="NCBI Taxonomy" id="2486280"/>
    <lineage>
        <taxon>Bacteria</taxon>
        <taxon>Bacillati</taxon>
        <taxon>Bacillota</taxon>
        <taxon>Bacilli</taxon>
        <taxon>Bacillales</taxon>
        <taxon>Bacillaceae</taxon>
        <taxon>Ectobacillus</taxon>
    </lineage>
</organism>
<feature type="transmembrane region" description="Helical" evidence="1">
    <location>
        <begin position="541"/>
        <end position="564"/>
    </location>
</feature>
<keyword evidence="1" id="KW-1133">Transmembrane helix</keyword>
<protein>
    <submittedName>
        <fullName evidence="2">VWA domain-containing protein</fullName>
    </submittedName>
</protein>
<proteinExistence type="predicted"/>
<comment type="caution">
    <text evidence="2">The sequence shown here is derived from an EMBL/GenBank/DDBJ whole genome shotgun (WGS) entry which is preliminary data.</text>
</comment>
<accession>A0ABT6H5N2</accession>